<dbReference type="InterPro" id="IPR044934">
    <property type="entry name" value="Streptopain_sf"/>
</dbReference>
<evidence type="ECO:0000256" key="1">
    <source>
        <dbReference type="SAM" id="SignalP"/>
    </source>
</evidence>
<comment type="caution">
    <text evidence="2">The sequence shown here is derived from an EMBL/GenBank/DDBJ whole genome shotgun (WGS) entry which is preliminary data.</text>
</comment>
<sequence length="583" mass="66785">MAQAHLSFLIVAVFASTITAMHLPYEVLDTIVELSDIDDYKDLNRVNVSDDRGPTRLIYRLDLDPEYIAYYEIDTGSEYIVLSSGRKTGDFREVESGPDPRPTDVVLQQAQENGQQCAKFYRLSPLGLIICKNDKGTVVAASYNWTADVAEIEDWRKLDQMVREDVDIFKRLWKERATERRTKSDWASTEVLSGVGKLHRKEIDEEMLTAGSVVSVAIGEYVQSVDVYITNGGNSPIPLNTRSRWQQKLCKVLVHVCQQNGSTKVNPSAIKKTPNNLIYLQLRVHGNNTFVGNTLQWREIGFIIEIKGRQKEMVRKYFAINLHSQRFRRSTSSEPCEKAIPRESDFPDYDQHKCCGCVSGCSPVAWAQVFGYYDRLASSFSYSPFSRLIYGDMYTTAPMTLDKVKKDPTTMKVKAFVEDIRSEVETFCKNGEGLTTNSKMHLIAPWFRARQGYRARIVSYLEKSKKRSVSDARVEYGSRSWIQSKGVEWLNEGYPVVFGFPVEGGGHSAVATKCWKKVRRYRHCISRQNGWRRGSVCSWRNAYDYEFFLHYGWGRSNNGRKTINPWDAHVAYLGDEHFSFLPM</sequence>
<feature type="chain" id="PRO_5045233857" evidence="1">
    <location>
        <begin position="21"/>
        <end position="583"/>
    </location>
</feature>
<dbReference type="Proteomes" id="UP001159427">
    <property type="component" value="Unassembled WGS sequence"/>
</dbReference>
<feature type="signal peptide" evidence="1">
    <location>
        <begin position="1"/>
        <end position="20"/>
    </location>
</feature>
<reference evidence="2 3" key="1">
    <citation type="submission" date="2022-05" db="EMBL/GenBank/DDBJ databases">
        <authorList>
            <consortium name="Genoscope - CEA"/>
            <person name="William W."/>
        </authorList>
    </citation>
    <scope>NUCLEOTIDE SEQUENCE [LARGE SCALE GENOMIC DNA]</scope>
</reference>
<protein>
    <submittedName>
        <fullName evidence="2">Uncharacterized protein</fullName>
    </submittedName>
</protein>
<organism evidence="2 3">
    <name type="scientific">Porites evermanni</name>
    <dbReference type="NCBI Taxonomy" id="104178"/>
    <lineage>
        <taxon>Eukaryota</taxon>
        <taxon>Metazoa</taxon>
        <taxon>Cnidaria</taxon>
        <taxon>Anthozoa</taxon>
        <taxon>Hexacorallia</taxon>
        <taxon>Scleractinia</taxon>
        <taxon>Fungiina</taxon>
        <taxon>Poritidae</taxon>
        <taxon>Porites</taxon>
    </lineage>
</organism>
<gene>
    <name evidence="2" type="ORF">PEVE_00045147</name>
</gene>
<accession>A0ABN8PSV3</accession>
<dbReference type="EMBL" id="CALNXI010000987">
    <property type="protein sequence ID" value="CAH3150136.1"/>
    <property type="molecule type" value="Genomic_DNA"/>
</dbReference>
<keyword evidence="3" id="KW-1185">Reference proteome</keyword>
<proteinExistence type="predicted"/>
<dbReference type="Gene3D" id="3.90.70.50">
    <property type="entry name" value="Peptidase C10, streptopain"/>
    <property type="match status" value="1"/>
</dbReference>
<keyword evidence="1" id="KW-0732">Signal</keyword>
<evidence type="ECO:0000313" key="2">
    <source>
        <dbReference type="EMBL" id="CAH3150136.1"/>
    </source>
</evidence>
<name>A0ABN8PSV3_9CNID</name>
<evidence type="ECO:0000313" key="3">
    <source>
        <dbReference type="Proteomes" id="UP001159427"/>
    </source>
</evidence>